<dbReference type="EMBL" id="KY454693">
    <property type="protein sequence ID" value="ARF06196.1"/>
    <property type="molecule type" value="Genomic_DNA"/>
</dbReference>
<dbReference type="RefSeq" id="WP_167536343.1">
    <property type="nucleotide sequence ID" value="NZ_CP034279.1"/>
</dbReference>
<dbReference type="AlphaFoldDB" id="A0A1W5T2F4"/>
<name>A0A1W5T2F4_9ACTN</name>
<evidence type="ECO:0000313" key="1">
    <source>
        <dbReference type="EMBL" id="ARF06196.1"/>
    </source>
</evidence>
<protein>
    <submittedName>
        <fullName evidence="1">Uncharacterized protein</fullName>
    </submittedName>
</protein>
<sequence>MANPRAFPSFVFDHNELQKKMFTGPAVSDSPAPFTVEEWSSKISLPQNQWEAKNA</sequence>
<accession>A0A1W5T2F4</accession>
<proteinExistence type="predicted"/>
<organism evidence="1">
    <name type="scientific">Streptomyces ficellus</name>
    <dbReference type="NCBI Taxonomy" id="1977088"/>
    <lineage>
        <taxon>Bacteria</taxon>
        <taxon>Bacillati</taxon>
        <taxon>Actinomycetota</taxon>
        <taxon>Actinomycetes</taxon>
        <taxon>Kitasatosporales</taxon>
        <taxon>Streptomycetaceae</taxon>
        <taxon>Streptomyces</taxon>
    </lineage>
</organism>
<reference evidence="1" key="1">
    <citation type="submission" date="2017-01" db="EMBL/GenBank/DDBJ databases">
        <title>Identification and characterization of the ficellomycin biosynthesis gene cluster from Streptomyces ficellus NRRL8067.</title>
        <authorList>
            <person name="Zhang H."/>
        </authorList>
    </citation>
    <scope>NUCLEOTIDE SEQUENCE</scope>
    <source>
        <strain evidence="1">NRRL8067</strain>
    </source>
</reference>